<dbReference type="Pfam" id="PF01795">
    <property type="entry name" value="Methyltransf_5"/>
    <property type="match status" value="1"/>
</dbReference>
<comment type="catalytic activity">
    <reaction evidence="6">
        <text>cytidine(1402) in 16S rRNA + S-adenosyl-L-methionine = N(4)-methylcytidine(1402) in 16S rRNA + S-adenosyl-L-homocysteine + H(+)</text>
        <dbReference type="Rhea" id="RHEA:42928"/>
        <dbReference type="Rhea" id="RHEA-COMP:10286"/>
        <dbReference type="Rhea" id="RHEA-COMP:10287"/>
        <dbReference type="ChEBI" id="CHEBI:15378"/>
        <dbReference type="ChEBI" id="CHEBI:57856"/>
        <dbReference type="ChEBI" id="CHEBI:59789"/>
        <dbReference type="ChEBI" id="CHEBI:74506"/>
        <dbReference type="ChEBI" id="CHEBI:82748"/>
        <dbReference type="EC" id="2.1.1.199"/>
    </reaction>
</comment>
<dbReference type="InterPro" id="IPR023397">
    <property type="entry name" value="SAM-dep_MeTrfase_MraW_recog"/>
</dbReference>
<dbReference type="SUPFAM" id="SSF53335">
    <property type="entry name" value="S-adenosyl-L-methionine-dependent methyltransferases"/>
    <property type="match status" value="1"/>
</dbReference>
<dbReference type="PIRSF" id="PIRSF004486">
    <property type="entry name" value="MraW"/>
    <property type="match status" value="1"/>
</dbReference>
<gene>
    <name evidence="6" type="primary">rsmH</name>
    <name evidence="7" type="ORF">COU15_01105</name>
</gene>
<dbReference type="PANTHER" id="PTHR11265:SF0">
    <property type="entry name" value="12S RRNA N4-METHYLCYTIDINE METHYLTRANSFERASE"/>
    <property type="match status" value="1"/>
</dbReference>
<dbReference type="GO" id="GO:0005737">
    <property type="term" value="C:cytoplasm"/>
    <property type="evidence" value="ECO:0007669"/>
    <property type="project" value="UniProtKB-SubCell"/>
</dbReference>
<dbReference type="GO" id="GO:0071424">
    <property type="term" value="F:rRNA (cytosine-N4-)-methyltransferase activity"/>
    <property type="evidence" value="ECO:0007669"/>
    <property type="project" value="UniProtKB-UniRule"/>
</dbReference>
<organism evidence="7 8">
    <name type="scientific">Candidatus Kaiserbacteria bacterium CG10_big_fil_rev_8_21_14_0_10_45_20</name>
    <dbReference type="NCBI Taxonomy" id="1974607"/>
    <lineage>
        <taxon>Bacteria</taxon>
        <taxon>Candidatus Kaiseribacteriota</taxon>
    </lineage>
</organism>
<dbReference type="EMBL" id="PFBH01000005">
    <property type="protein sequence ID" value="PIR85410.1"/>
    <property type="molecule type" value="Genomic_DNA"/>
</dbReference>
<accession>A0A2H0UGC2</accession>
<evidence type="ECO:0000256" key="4">
    <source>
        <dbReference type="ARBA" id="ARBA00022679"/>
    </source>
</evidence>
<reference evidence="8" key="1">
    <citation type="submission" date="2017-09" db="EMBL/GenBank/DDBJ databases">
        <title>Depth-based differentiation of microbial function through sediment-hosted aquifers and enrichment of novel symbionts in the deep terrestrial subsurface.</title>
        <authorList>
            <person name="Probst A.J."/>
            <person name="Ladd B."/>
            <person name="Jarett J.K."/>
            <person name="Geller-Mcgrath D.E."/>
            <person name="Sieber C.M.K."/>
            <person name="Emerson J.B."/>
            <person name="Anantharaman K."/>
            <person name="Thomas B.C."/>
            <person name="Malmstrom R."/>
            <person name="Stieglmeier M."/>
            <person name="Klingl A."/>
            <person name="Woyke T."/>
            <person name="Ryan C.M."/>
            <person name="Banfield J.F."/>
        </authorList>
    </citation>
    <scope>NUCLEOTIDE SEQUENCE [LARGE SCALE GENOMIC DNA]</scope>
</reference>
<dbReference type="InterPro" id="IPR029063">
    <property type="entry name" value="SAM-dependent_MTases_sf"/>
</dbReference>
<dbReference type="HAMAP" id="MF_01007">
    <property type="entry name" value="16SrRNA_methyltr_H"/>
    <property type="match status" value="1"/>
</dbReference>
<evidence type="ECO:0000313" key="7">
    <source>
        <dbReference type="EMBL" id="PIR85410.1"/>
    </source>
</evidence>
<protein>
    <recommendedName>
        <fullName evidence="6">Ribosomal RNA small subunit methyltransferase H</fullName>
        <ecNumber evidence="6">2.1.1.199</ecNumber>
    </recommendedName>
    <alternativeName>
        <fullName evidence="6">16S rRNA m(4)C1402 methyltransferase</fullName>
    </alternativeName>
    <alternativeName>
        <fullName evidence="6">rRNA (cytosine-N(4)-)-methyltransferase RsmH</fullName>
    </alternativeName>
</protein>
<dbReference type="Gene3D" id="1.10.150.170">
    <property type="entry name" value="Putative methyltransferase TM0872, insert domain"/>
    <property type="match status" value="1"/>
</dbReference>
<keyword evidence="6" id="KW-0963">Cytoplasm</keyword>
<dbReference type="AlphaFoldDB" id="A0A2H0UGC2"/>
<sequence length="302" mass="33318">MNNELQHTTVLLHESVQALHLTEGDTVVDGTVGLGGHTHLLCEVVGKTGTVLGIDADSDAIAKTKQRFLEAEAPCSLRLAVGNFRDIQEIASSEGIRDPQGILFDLGWNSTQLQSGRGFSFLSHDPLLMTFSKEVEEGATTAETIVNTWSQVDLAESIKVLGEERFAERIASAIVARRRIAPFTTADDLAETIGTATPPWYRTGRINPATKTFQALRILVNDELSSLQEGMKNAFSVLRPQGRLAIITFHSLEDGMVKRYFRTLSKEGKAVLIVKKPIRPSEEEVQRNPRSRSAKLRIIEKI</sequence>
<dbReference type="EC" id="2.1.1.199" evidence="6"/>
<dbReference type="Proteomes" id="UP000229315">
    <property type="component" value="Unassembled WGS sequence"/>
</dbReference>
<keyword evidence="5 6" id="KW-0949">S-adenosyl-L-methionine</keyword>
<comment type="caution">
    <text evidence="7">The sequence shown here is derived from an EMBL/GenBank/DDBJ whole genome shotgun (WGS) entry which is preliminary data.</text>
</comment>
<evidence type="ECO:0000256" key="5">
    <source>
        <dbReference type="ARBA" id="ARBA00022691"/>
    </source>
</evidence>
<feature type="binding site" evidence="6">
    <location>
        <position position="105"/>
    </location>
    <ligand>
        <name>S-adenosyl-L-methionine</name>
        <dbReference type="ChEBI" id="CHEBI:59789"/>
    </ligand>
</feature>
<comment type="similarity">
    <text evidence="1 6">Belongs to the methyltransferase superfamily. RsmH family.</text>
</comment>
<dbReference type="NCBIfam" id="TIGR00006">
    <property type="entry name" value="16S rRNA (cytosine(1402)-N(4))-methyltransferase RsmH"/>
    <property type="match status" value="1"/>
</dbReference>
<evidence type="ECO:0000256" key="1">
    <source>
        <dbReference type="ARBA" id="ARBA00010396"/>
    </source>
</evidence>
<evidence type="ECO:0000256" key="3">
    <source>
        <dbReference type="ARBA" id="ARBA00022603"/>
    </source>
</evidence>
<keyword evidence="3 6" id="KW-0489">Methyltransferase</keyword>
<feature type="binding site" evidence="6">
    <location>
        <position position="84"/>
    </location>
    <ligand>
        <name>S-adenosyl-L-methionine</name>
        <dbReference type="ChEBI" id="CHEBI:59789"/>
    </ligand>
</feature>
<keyword evidence="2 6" id="KW-0698">rRNA processing</keyword>
<evidence type="ECO:0000313" key="8">
    <source>
        <dbReference type="Proteomes" id="UP000229315"/>
    </source>
</evidence>
<dbReference type="PANTHER" id="PTHR11265">
    <property type="entry name" value="S-ADENOSYL-METHYLTRANSFERASE MRAW"/>
    <property type="match status" value="1"/>
</dbReference>
<comment type="function">
    <text evidence="6">Specifically methylates the N4 position of cytidine in position 1402 (C1402) of 16S rRNA.</text>
</comment>
<name>A0A2H0UGC2_9BACT</name>
<proteinExistence type="inferred from homology"/>
<evidence type="ECO:0000256" key="6">
    <source>
        <dbReference type="HAMAP-Rule" id="MF_01007"/>
    </source>
</evidence>
<comment type="subcellular location">
    <subcellularLocation>
        <location evidence="6">Cytoplasm</location>
    </subcellularLocation>
</comment>
<dbReference type="InterPro" id="IPR002903">
    <property type="entry name" value="RsmH"/>
</dbReference>
<feature type="binding site" evidence="6">
    <location>
        <begin position="35"/>
        <end position="37"/>
    </location>
    <ligand>
        <name>S-adenosyl-L-methionine</name>
        <dbReference type="ChEBI" id="CHEBI:59789"/>
    </ligand>
</feature>
<evidence type="ECO:0000256" key="2">
    <source>
        <dbReference type="ARBA" id="ARBA00022552"/>
    </source>
</evidence>
<dbReference type="SUPFAM" id="SSF81799">
    <property type="entry name" value="Putative methyltransferase TM0872, insert domain"/>
    <property type="match status" value="1"/>
</dbReference>
<keyword evidence="4 6" id="KW-0808">Transferase</keyword>
<feature type="binding site" evidence="6">
    <location>
        <position position="112"/>
    </location>
    <ligand>
        <name>S-adenosyl-L-methionine</name>
        <dbReference type="ChEBI" id="CHEBI:59789"/>
    </ligand>
</feature>
<feature type="binding site" evidence="6">
    <location>
        <position position="55"/>
    </location>
    <ligand>
        <name>S-adenosyl-L-methionine</name>
        <dbReference type="ChEBI" id="CHEBI:59789"/>
    </ligand>
</feature>
<dbReference type="Gene3D" id="3.40.50.150">
    <property type="entry name" value="Vaccinia Virus protein VP39"/>
    <property type="match status" value="1"/>
</dbReference>
<dbReference type="GO" id="GO:0070475">
    <property type="term" value="P:rRNA base methylation"/>
    <property type="evidence" value="ECO:0007669"/>
    <property type="project" value="UniProtKB-UniRule"/>
</dbReference>